<proteinExistence type="predicted"/>
<dbReference type="InterPro" id="IPR047324">
    <property type="entry name" value="LbH_gamma_CA-like"/>
</dbReference>
<dbReference type="CDD" id="cd04645">
    <property type="entry name" value="LbH_gamma_CA_like"/>
    <property type="match status" value="1"/>
</dbReference>
<dbReference type="InterPro" id="IPR050484">
    <property type="entry name" value="Transf_Hexapept/Carb_Anhydrase"/>
</dbReference>
<dbReference type="AlphaFoldDB" id="A0AAV4F5M5"/>
<dbReference type="Pfam" id="PF00132">
    <property type="entry name" value="Hexapep"/>
    <property type="match status" value="1"/>
</dbReference>
<protein>
    <submittedName>
        <fullName evidence="1">Acetyltransferase</fullName>
    </submittedName>
</protein>
<dbReference type="Gene3D" id="2.160.10.10">
    <property type="entry name" value="Hexapeptide repeat proteins"/>
    <property type="match status" value="1"/>
</dbReference>
<dbReference type="InterPro" id="IPR011004">
    <property type="entry name" value="Trimer_LpxA-like_sf"/>
</dbReference>
<accession>A0AAV4F5M5</accession>
<name>A0AAV4F5M5_9GAST</name>
<sequence>MLIKAVNGKTPEFGDDCFMAENATILGDVVAGDSCSFWFNTVVRGDVNSIRIGDRVNVQDGSVIHCTYGRTATKVGSDVSIGHNAIIHGCTIHNKVLVGMGAIVMDGCVLESLSIIAAGAVVTQKTRVASRSIYAGTPAKKIGDVNQGLAKNEIERIAQNYIEYSGWFKD</sequence>
<evidence type="ECO:0000313" key="1">
    <source>
        <dbReference type="EMBL" id="GFR68683.1"/>
    </source>
</evidence>
<gene>
    <name evidence="1" type="ORF">ElyMa_005614400</name>
</gene>
<dbReference type="PANTHER" id="PTHR13061">
    <property type="entry name" value="DYNACTIN SUBUNIT P25"/>
    <property type="match status" value="1"/>
</dbReference>
<comment type="caution">
    <text evidence="1">The sequence shown here is derived from an EMBL/GenBank/DDBJ whole genome shotgun (WGS) entry which is preliminary data.</text>
</comment>
<dbReference type="EMBL" id="BMAT01011217">
    <property type="protein sequence ID" value="GFR68683.1"/>
    <property type="molecule type" value="Genomic_DNA"/>
</dbReference>
<keyword evidence="2" id="KW-1185">Reference proteome</keyword>
<dbReference type="SUPFAM" id="SSF51161">
    <property type="entry name" value="Trimeric LpxA-like enzymes"/>
    <property type="match status" value="1"/>
</dbReference>
<dbReference type="PANTHER" id="PTHR13061:SF29">
    <property type="entry name" value="GAMMA CARBONIC ANHYDRASE-LIKE 1, MITOCHONDRIAL-RELATED"/>
    <property type="match status" value="1"/>
</dbReference>
<reference evidence="1 2" key="1">
    <citation type="journal article" date="2021" name="Elife">
        <title>Chloroplast acquisition without the gene transfer in kleptoplastic sea slugs, Plakobranchus ocellatus.</title>
        <authorList>
            <person name="Maeda T."/>
            <person name="Takahashi S."/>
            <person name="Yoshida T."/>
            <person name="Shimamura S."/>
            <person name="Takaki Y."/>
            <person name="Nagai Y."/>
            <person name="Toyoda A."/>
            <person name="Suzuki Y."/>
            <person name="Arimoto A."/>
            <person name="Ishii H."/>
            <person name="Satoh N."/>
            <person name="Nishiyama T."/>
            <person name="Hasebe M."/>
            <person name="Maruyama T."/>
            <person name="Minagawa J."/>
            <person name="Obokata J."/>
            <person name="Shigenobu S."/>
        </authorList>
    </citation>
    <scope>NUCLEOTIDE SEQUENCE [LARGE SCALE GENOMIC DNA]</scope>
</reference>
<dbReference type="Proteomes" id="UP000762676">
    <property type="component" value="Unassembled WGS sequence"/>
</dbReference>
<organism evidence="1 2">
    <name type="scientific">Elysia marginata</name>
    <dbReference type="NCBI Taxonomy" id="1093978"/>
    <lineage>
        <taxon>Eukaryota</taxon>
        <taxon>Metazoa</taxon>
        <taxon>Spiralia</taxon>
        <taxon>Lophotrochozoa</taxon>
        <taxon>Mollusca</taxon>
        <taxon>Gastropoda</taxon>
        <taxon>Heterobranchia</taxon>
        <taxon>Euthyneura</taxon>
        <taxon>Panpulmonata</taxon>
        <taxon>Sacoglossa</taxon>
        <taxon>Placobranchoidea</taxon>
        <taxon>Plakobranchidae</taxon>
        <taxon>Elysia</taxon>
    </lineage>
</organism>
<dbReference type="InterPro" id="IPR001451">
    <property type="entry name" value="Hexapep"/>
</dbReference>
<evidence type="ECO:0000313" key="2">
    <source>
        <dbReference type="Proteomes" id="UP000762676"/>
    </source>
</evidence>